<dbReference type="InterPro" id="IPR018490">
    <property type="entry name" value="cNMP-bd_dom_sf"/>
</dbReference>
<dbReference type="PROSITE" id="PS51063">
    <property type="entry name" value="HTH_CRP_2"/>
    <property type="match status" value="1"/>
</dbReference>
<dbReference type="Pfam" id="PF13545">
    <property type="entry name" value="HTH_Crp_2"/>
    <property type="match status" value="1"/>
</dbReference>
<dbReference type="CDD" id="cd00038">
    <property type="entry name" value="CAP_ED"/>
    <property type="match status" value="1"/>
</dbReference>
<dbReference type="InterPro" id="IPR012318">
    <property type="entry name" value="HTH_CRP"/>
</dbReference>
<dbReference type="PANTHER" id="PTHR24567:SF26">
    <property type="entry name" value="REGULATORY PROTEIN YEIL"/>
    <property type="match status" value="1"/>
</dbReference>
<evidence type="ECO:0000259" key="4">
    <source>
        <dbReference type="PROSITE" id="PS50042"/>
    </source>
</evidence>
<dbReference type="EMBL" id="FNNG01000008">
    <property type="protein sequence ID" value="SDX24796.1"/>
    <property type="molecule type" value="Genomic_DNA"/>
</dbReference>
<accession>A0A1H3A573</accession>
<dbReference type="InterPro" id="IPR050397">
    <property type="entry name" value="Env_Response_Regulators"/>
</dbReference>
<dbReference type="InterPro" id="IPR014710">
    <property type="entry name" value="RmlC-like_jellyroll"/>
</dbReference>
<keyword evidence="6" id="KW-0808">Transferase</keyword>
<sequence length="227" mass="27008">MDIIEIIESDASIKDMLMNCPYDILKRWERKDYKKGEVICHQDVIYDYFYIIIDGYVNICRTAENGRKYSQSIYKKGNYFGELEIFDRKPYICCVEALTDTKTIRIKRDYFLQWISSDLHFSLYITKTLCDSFYKLSKLAGENTLYSLKYRICNYLLYEVDSNDKGYSLEVKINKEQLSEQFAVTSRSINRVLQYLKEKELIEVSNNSILITDIEGLKEEERMSREE</sequence>
<keyword evidence="7" id="KW-1185">Reference proteome</keyword>
<proteinExistence type="predicted"/>
<dbReference type="Gene3D" id="2.60.120.10">
    <property type="entry name" value="Jelly Rolls"/>
    <property type="match status" value="1"/>
</dbReference>
<dbReference type="GO" id="GO:0016301">
    <property type="term" value="F:kinase activity"/>
    <property type="evidence" value="ECO:0007669"/>
    <property type="project" value="UniProtKB-KW"/>
</dbReference>
<dbReference type="GO" id="GO:0003700">
    <property type="term" value="F:DNA-binding transcription factor activity"/>
    <property type="evidence" value="ECO:0007669"/>
    <property type="project" value="TreeGrafter"/>
</dbReference>
<dbReference type="SUPFAM" id="SSF51206">
    <property type="entry name" value="cAMP-binding domain-like"/>
    <property type="match status" value="1"/>
</dbReference>
<dbReference type="AlphaFoldDB" id="A0A1H3A573"/>
<protein>
    <submittedName>
        <fullName evidence="6">cAMP-binding domain of CRP or a regulatory subunit of cAMP-dependent protein kinases</fullName>
    </submittedName>
</protein>
<dbReference type="PANTHER" id="PTHR24567">
    <property type="entry name" value="CRP FAMILY TRANSCRIPTIONAL REGULATORY PROTEIN"/>
    <property type="match status" value="1"/>
</dbReference>
<dbReference type="Pfam" id="PF00027">
    <property type="entry name" value="cNMP_binding"/>
    <property type="match status" value="1"/>
</dbReference>
<evidence type="ECO:0000259" key="5">
    <source>
        <dbReference type="PROSITE" id="PS51063"/>
    </source>
</evidence>
<name>A0A1H3A573_9FIRM</name>
<keyword evidence="1" id="KW-0805">Transcription regulation</keyword>
<evidence type="ECO:0000313" key="7">
    <source>
        <dbReference type="Proteomes" id="UP000198828"/>
    </source>
</evidence>
<feature type="domain" description="Cyclic nucleotide-binding" evidence="4">
    <location>
        <begin position="23"/>
        <end position="115"/>
    </location>
</feature>
<evidence type="ECO:0000256" key="3">
    <source>
        <dbReference type="ARBA" id="ARBA00023163"/>
    </source>
</evidence>
<dbReference type="InterPro" id="IPR000595">
    <property type="entry name" value="cNMP-bd_dom"/>
</dbReference>
<dbReference type="SUPFAM" id="SSF46785">
    <property type="entry name" value="Winged helix' DNA-binding domain"/>
    <property type="match status" value="1"/>
</dbReference>
<dbReference type="OrthoDB" id="581021at2"/>
<dbReference type="SMART" id="SM00100">
    <property type="entry name" value="cNMP"/>
    <property type="match status" value="1"/>
</dbReference>
<dbReference type="GO" id="GO:0005829">
    <property type="term" value="C:cytosol"/>
    <property type="evidence" value="ECO:0007669"/>
    <property type="project" value="TreeGrafter"/>
</dbReference>
<evidence type="ECO:0000313" key="6">
    <source>
        <dbReference type="EMBL" id="SDX24796.1"/>
    </source>
</evidence>
<dbReference type="RefSeq" id="WP_093753254.1">
    <property type="nucleotide sequence ID" value="NZ_BSYN01000003.1"/>
</dbReference>
<dbReference type="InterPro" id="IPR036390">
    <property type="entry name" value="WH_DNA-bd_sf"/>
</dbReference>
<dbReference type="Proteomes" id="UP000198828">
    <property type="component" value="Unassembled WGS sequence"/>
</dbReference>
<evidence type="ECO:0000256" key="1">
    <source>
        <dbReference type="ARBA" id="ARBA00023015"/>
    </source>
</evidence>
<keyword evidence="6" id="KW-0418">Kinase</keyword>
<keyword evidence="3" id="KW-0804">Transcription</keyword>
<reference evidence="6 7" key="1">
    <citation type="submission" date="2016-10" db="EMBL/GenBank/DDBJ databases">
        <authorList>
            <person name="de Groot N.N."/>
        </authorList>
    </citation>
    <scope>NUCLEOTIDE SEQUENCE [LARGE SCALE GENOMIC DNA]</scope>
    <source>
        <strain evidence="6 7">DSM 23310</strain>
    </source>
</reference>
<gene>
    <name evidence="6" type="ORF">SAMN05660923_01989</name>
</gene>
<dbReference type="PROSITE" id="PS50042">
    <property type="entry name" value="CNMP_BINDING_3"/>
    <property type="match status" value="1"/>
</dbReference>
<organism evidence="6 7">
    <name type="scientific">Tepidimicrobium xylanilyticum</name>
    <dbReference type="NCBI Taxonomy" id="1123352"/>
    <lineage>
        <taxon>Bacteria</taxon>
        <taxon>Bacillati</taxon>
        <taxon>Bacillota</taxon>
        <taxon>Tissierellia</taxon>
        <taxon>Tissierellales</taxon>
        <taxon>Tepidimicrobiaceae</taxon>
        <taxon>Tepidimicrobium</taxon>
    </lineage>
</organism>
<dbReference type="GO" id="GO:0003677">
    <property type="term" value="F:DNA binding"/>
    <property type="evidence" value="ECO:0007669"/>
    <property type="project" value="UniProtKB-KW"/>
</dbReference>
<keyword evidence="2" id="KW-0238">DNA-binding</keyword>
<feature type="domain" description="HTH crp-type" evidence="5">
    <location>
        <begin position="146"/>
        <end position="215"/>
    </location>
</feature>
<evidence type="ECO:0000256" key="2">
    <source>
        <dbReference type="ARBA" id="ARBA00023125"/>
    </source>
</evidence>